<feature type="chain" id="PRO_5047142865" evidence="2">
    <location>
        <begin position="20"/>
        <end position="408"/>
    </location>
</feature>
<protein>
    <submittedName>
        <fullName evidence="4">T9SS type A sorting domain-containing protein</fullName>
    </submittedName>
</protein>
<feature type="signal peptide" evidence="2">
    <location>
        <begin position="1"/>
        <end position="19"/>
    </location>
</feature>
<gene>
    <name evidence="4" type="ORF">VP395_05760</name>
</gene>
<name>A0ABV0AA43_9FLAO</name>
<evidence type="ECO:0000256" key="2">
    <source>
        <dbReference type="SAM" id="SignalP"/>
    </source>
</evidence>
<sequence>MKKNYLNFLMVLLPLTMIAQVTVNDTILSKIDPLKVAFLVDVTTSSTAVEGKLDITFTVPSFDAGGETLDDVESVEYKYGFTGRQSKLTENTVIVPVPVDFASTGFISIPHNLTYTDKRPYYYTIKVLYKAGSNSDINGGSTSSNRPTRSYPMCYLPGTGVETIDQMSDGFWLKTTVYTNFPDEESAILRLDLVDSPNYGSNPFYVLTDYIWTSRPVNPASQLAYFDKVYVDNDDDFSTDKVNLASIQGTSYDTHDTRTFFGGESSQFIRIYKEGTLHATKGVPEANIDANGYTYVTFGGDLGGKIKDDNGGVSVGSTVAIPVKLTASLGVSDAEFENVSIYPNPSPGLFSIHGIKNIKKVNVFDVTGKNIFSKKDTGLVDLSNNYRGLYFMQIETERGSITKKIIID</sequence>
<accession>A0ABV0AA43</accession>
<evidence type="ECO:0000313" key="4">
    <source>
        <dbReference type="EMBL" id="MEN3323224.1"/>
    </source>
</evidence>
<evidence type="ECO:0000256" key="1">
    <source>
        <dbReference type="ARBA" id="ARBA00022729"/>
    </source>
</evidence>
<reference evidence="4 5" key="1">
    <citation type="submission" date="2024-01" db="EMBL/GenBank/DDBJ databases">
        <title>Mariniflexile litorale sp. nov., isolated from the shallow sediments of the Sea of Japan.</title>
        <authorList>
            <person name="Romanenko L."/>
            <person name="Bystritskaya E."/>
            <person name="Isaeva M."/>
        </authorList>
    </citation>
    <scope>NUCLEOTIDE SEQUENCE [LARGE SCALE GENOMIC DNA]</scope>
    <source>
        <strain evidence="4 5">KCTC 32427</strain>
    </source>
</reference>
<keyword evidence="1 2" id="KW-0732">Signal</keyword>
<dbReference type="RefSeq" id="WP_346240797.1">
    <property type="nucleotide sequence ID" value="NZ_JAZHYP010000002.1"/>
</dbReference>
<feature type="domain" description="Secretion system C-terminal sorting" evidence="3">
    <location>
        <begin position="341"/>
        <end position="407"/>
    </location>
</feature>
<dbReference type="Proteomes" id="UP001416393">
    <property type="component" value="Unassembled WGS sequence"/>
</dbReference>
<dbReference type="InterPro" id="IPR026444">
    <property type="entry name" value="Secre_tail"/>
</dbReference>
<proteinExistence type="predicted"/>
<dbReference type="EMBL" id="JAZHYP010000002">
    <property type="protein sequence ID" value="MEN3323224.1"/>
    <property type="molecule type" value="Genomic_DNA"/>
</dbReference>
<keyword evidence="5" id="KW-1185">Reference proteome</keyword>
<evidence type="ECO:0000313" key="5">
    <source>
        <dbReference type="Proteomes" id="UP001416393"/>
    </source>
</evidence>
<comment type="caution">
    <text evidence="4">The sequence shown here is derived from an EMBL/GenBank/DDBJ whole genome shotgun (WGS) entry which is preliminary data.</text>
</comment>
<evidence type="ECO:0000259" key="3">
    <source>
        <dbReference type="Pfam" id="PF18962"/>
    </source>
</evidence>
<dbReference type="NCBIfam" id="TIGR04183">
    <property type="entry name" value="Por_Secre_tail"/>
    <property type="match status" value="1"/>
</dbReference>
<organism evidence="4 5">
    <name type="scientific">Mariniflexile soesokkakense</name>
    <dbReference type="NCBI Taxonomy" id="1343160"/>
    <lineage>
        <taxon>Bacteria</taxon>
        <taxon>Pseudomonadati</taxon>
        <taxon>Bacteroidota</taxon>
        <taxon>Flavobacteriia</taxon>
        <taxon>Flavobacteriales</taxon>
        <taxon>Flavobacteriaceae</taxon>
        <taxon>Mariniflexile</taxon>
    </lineage>
</organism>
<dbReference type="Pfam" id="PF18962">
    <property type="entry name" value="Por_Secre_tail"/>
    <property type="match status" value="1"/>
</dbReference>